<dbReference type="Proteomes" id="UP001144437">
    <property type="component" value="Segment"/>
</dbReference>
<dbReference type="KEGG" id="vg:80540268"/>
<sequence>MMDVFINDCDRGSLPFENIEVYMPPACHDTPLDWDYSDLWGSPGMFFPDTYNDAKLSSFHAAQEVYNPLNCMEASTNNPARLIMASTLENKSCTKCGIDFSGGVGVVITGLVLFLGSILASLTLFL</sequence>
<keyword evidence="3" id="KW-1185">Reference proteome</keyword>
<dbReference type="RefSeq" id="YP_010801554.1">
    <property type="nucleotide sequence ID" value="NC_076966.1"/>
</dbReference>
<feature type="transmembrane region" description="Helical" evidence="1">
    <location>
        <begin position="100"/>
        <end position="125"/>
    </location>
</feature>
<evidence type="ECO:0000313" key="2">
    <source>
        <dbReference type="EMBL" id="QEG54108.1"/>
    </source>
</evidence>
<keyword evidence="1" id="KW-0812">Transmembrane</keyword>
<name>A0A5B9R046_9ALPH</name>
<evidence type="ECO:0000313" key="3">
    <source>
        <dbReference type="Proteomes" id="UP001144437"/>
    </source>
</evidence>
<reference evidence="2" key="1">
    <citation type="journal article" date="2019" name="Vet. Microbiol.">
        <title>Disease surveillance in wild Victorian cacatuids reveals co-infection with multiple agents and detection of novel avian viruses.</title>
        <authorList>
            <person name="Sutherland M."/>
            <person name="Sarker S."/>
            <person name="Vaz P.K."/>
            <person name="Legione A.R."/>
            <person name="Devlin J.M."/>
            <person name="Macwhirter P.L."/>
            <person name="Whiteley P.L."/>
            <person name="Raidal S.R."/>
        </authorList>
    </citation>
    <scope>NUCLEOTIDE SEQUENCE</scope>
    <source>
        <strain evidence="2">97-0001</strain>
    </source>
</reference>
<protein>
    <submittedName>
        <fullName evidence="2">Uncharacterized protein</fullName>
    </submittedName>
</protein>
<organism evidence="2 3">
    <name type="scientific">Cacatuid alphaherpesvirus 2</name>
    <dbReference type="NCBI Taxonomy" id="2604840"/>
    <lineage>
        <taxon>Viruses</taxon>
        <taxon>Duplodnaviria</taxon>
        <taxon>Heunggongvirae</taxon>
        <taxon>Peploviricota</taxon>
        <taxon>Herviviricetes</taxon>
        <taxon>Herpesvirales</taxon>
        <taxon>Orthoherpesviridae</taxon>
        <taxon>Alphaherpesvirinae</taxon>
        <taxon>Iltovirus</taxon>
        <taxon>Iltovirus cacatuidalpha2</taxon>
    </lineage>
</organism>
<dbReference type="GeneID" id="80540268"/>
<proteinExistence type="predicted"/>
<keyword evidence="1" id="KW-1133">Transmembrane helix</keyword>
<dbReference type="EMBL" id="MK360902">
    <property type="protein sequence ID" value="QEG54108.1"/>
    <property type="molecule type" value="Genomic_DNA"/>
</dbReference>
<accession>A0A5B9R046</accession>
<evidence type="ECO:0000256" key="1">
    <source>
        <dbReference type="SAM" id="Phobius"/>
    </source>
</evidence>
<keyword evidence="1" id="KW-0472">Membrane</keyword>